<dbReference type="EMBL" id="BDGG01000010">
    <property type="protein sequence ID" value="GAV04091.1"/>
    <property type="molecule type" value="Genomic_DNA"/>
</dbReference>
<name>A0A1D1VSZ4_RAMVA</name>
<proteinExistence type="predicted"/>
<accession>A0A1D1VSZ4</accession>
<gene>
    <name evidence="2" type="primary">RvY_14424-1</name>
    <name evidence="2" type="synonym">RvY_14424.1</name>
    <name evidence="2" type="ORF">RvY_14424</name>
</gene>
<evidence type="ECO:0000256" key="1">
    <source>
        <dbReference type="SAM" id="MobiDB-lite"/>
    </source>
</evidence>
<comment type="caution">
    <text evidence="2">The sequence shown here is derived from an EMBL/GenBank/DDBJ whole genome shotgun (WGS) entry which is preliminary data.</text>
</comment>
<protein>
    <submittedName>
        <fullName evidence="2">Uncharacterized protein</fullName>
    </submittedName>
</protein>
<sequence>MSESGKKRPAPTRTTSAADSISEAVQPAKSAKLSQDPSPVLTLTSEMVLGASAESSSNQAQDDGQYLDGEIPASAFRLPQEMLDFSGNELPKQVTDSLADVLRRTTELQQIVDRWIKITPAERSTYFTNPLEEERMSLWIMNTIVSLGEVYCRLQGMDPEKEGLDKRKGLLSRYAKKFEELEPHSHLLSRVDAGPATRLDMPAVKRFLNSALVDRATEKGVQPGAMDIS</sequence>
<feature type="region of interest" description="Disordered" evidence="1">
    <location>
        <begin position="1"/>
        <end position="39"/>
    </location>
</feature>
<organism evidence="2 3">
    <name type="scientific">Ramazzottius varieornatus</name>
    <name type="common">Water bear</name>
    <name type="synonym">Tardigrade</name>
    <dbReference type="NCBI Taxonomy" id="947166"/>
    <lineage>
        <taxon>Eukaryota</taxon>
        <taxon>Metazoa</taxon>
        <taxon>Ecdysozoa</taxon>
        <taxon>Tardigrada</taxon>
        <taxon>Eutardigrada</taxon>
        <taxon>Parachela</taxon>
        <taxon>Hypsibioidea</taxon>
        <taxon>Ramazzottiidae</taxon>
        <taxon>Ramazzottius</taxon>
    </lineage>
</organism>
<dbReference type="OrthoDB" id="10062020at2759"/>
<evidence type="ECO:0000313" key="2">
    <source>
        <dbReference type="EMBL" id="GAV04091.1"/>
    </source>
</evidence>
<reference evidence="2 3" key="1">
    <citation type="journal article" date="2016" name="Nat. Commun.">
        <title>Extremotolerant tardigrade genome and improved radiotolerance of human cultured cells by tardigrade-unique protein.</title>
        <authorList>
            <person name="Hashimoto T."/>
            <person name="Horikawa D.D."/>
            <person name="Saito Y."/>
            <person name="Kuwahara H."/>
            <person name="Kozuka-Hata H."/>
            <person name="Shin-I T."/>
            <person name="Minakuchi Y."/>
            <person name="Ohishi K."/>
            <person name="Motoyama A."/>
            <person name="Aizu T."/>
            <person name="Enomoto A."/>
            <person name="Kondo K."/>
            <person name="Tanaka S."/>
            <person name="Hara Y."/>
            <person name="Koshikawa S."/>
            <person name="Sagara H."/>
            <person name="Miura T."/>
            <person name="Yokobori S."/>
            <person name="Miyagawa K."/>
            <person name="Suzuki Y."/>
            <person name="Kubo T."/>
            <person name="Oyama M."/>
            <person name="Kohara Y."/>
            <person name="Fujiyama A."/>
            <person name="Arakawa K."/>
            <person name="Katayama T."/>
            <person name="Toyoda A."/>
            <person name="Kunieda T."/>
        </authorList>
    </citation>
    <scope>NUCLEOTIDE SEQUENCE [LARGE SCALE GENOMIC DNA]</scope>
    <source>
        <strain evidence="2 3">YOKOZUNA-1</strain>
    </source>
</reference>
<dbReference type="AlphaFoldDB" id="A0A1D1VSZ4"/>
<evidence type="ECO:0000313" key="3">
    <source>
        <dbReference type="Proteomes" id="UP000186922"/>
    </source>
</evidence>
<keyword evidence="3" id="KW-1185">Reference proteome</keyword>
<dbReference type="Proteomes" id="UP000186922">
    <property type="component" value="Unassembled WGS sequence"/>
</dbReference>